<evidence type="ECO:0000313" key="2">
    <source>
        <dbReference type="Proteomes" id="UP000179807"/>
    </source>
</evidence>
<accession>A0A1J4JMH7</accession>
<reference evidence="1" key="1">
    <citation type="submission" date="2016-10" db="EMBL/GenBank/DDBJ databases">
        <authorList>
            <person name="Benchimol M."/>
            <person name="Almeida L.G."/>
            <person name="Vasconcelos A.T."/>
            <person name="Perreira-Neves A."/>
            <person name="Rosa I.A."/>
            <person name="Tasca T."/>
            <person name="Bogo M.R."/>
            <person name="de Souza W."/>
        </authorList>
    </citation>
    <scope>NUCLEOTIDE SEQUENCE [LARGE SCALE GENOMIC DNA]</scope>
    <source>
        <strain evidence="1">K</strain>
    </source>
</reference>
<dbReference type="Proteomes" id="UP000179807">
    <property type="component" value="Unassembled WGS sequence"/>
</dbReference>
<evidence type="ECO:0000313" key="1">
    <source>
        <dbReference type="EMBL" id="OHS98749.1"/>
    </source>
</evidence>
<dbReference type="VEuPathDB" id="TrichDB:TRFO_08763"/>
<gene>
    <name evidence="1" type="ORF">TRFO_08763</name>
</gene>
<keyword evidence="2" id="KW-1185">Reference proteome</keyword>
<organism evidence="1 2">
    <name type="scientific">Tritrichomonas foetus</name>
    <dbReference type="NCBI Taxonomy" id="1144522"/>
    <lineage>
        <taxon>Eukaryota</taxon>
        <taxon>Metamonada</taxon>
        <taxon>Parabasalia</taxon>
        <taxon>Tritrichomonadida</taxon>
        <taxon>Tritrichomonadidae</taxon>
        <taxon>Tritrichomonas</taxon>
    </lineage>
</organism>
<sequence length="1053" mass="120992">MVNWRVTFHGGTDLNNQTNSKKSFPKLLADHCCSFNTGSPTRAFGNQSESVELNKVLQAILKKTEKLLQHCYSRDGTPRSKKLNFMTAICTLRILYARFLALYRWNIINQSRSISSRALSRQVANHRRVVTTLQSFSKHFSKMKIPSNHFKIIPNQAINTEFPIKIHPKHIAVQLIHRSKSFLSVKVSFSNNILIVKKPGEYSFKLKISPNGKRRIVYFNVNWPKDLKIDASVGFYKFLSLLSSTAKYSNDPINDCGFILHKLYQRGIFANIHTILMDIQSKNSFTLSLRNNEIVLTFPQAFSPFNVFKVSMKDNYIKLSSECPMYTPENSYLNACDQINTQIHMNGQISSQINSDSIDNGSLFERRKRFLSYKLTSNLEQIESIVSEICISTFYTRLYKLWLNISQSLSTISMHQFRGIFRDSTKCIEIYLFDYIIMRIEINPFSGDVIVTEFSGIGIDPDEFIRSIEGCECQRNEAIRIVFLHSLSKLLFGEVTDERPKYHISKTEVTRLTRSMRFSFSPDSYVVFGEKFGTPSLSIISPEGNEVSTPEIMLVKISNDDDLKMKSIEAAKSSKIAILLLQLVRTLKVHGISARLENNRVHFIAEPFECVEFEISQHSMWSLQFIKPSVDLNDVLTLSFVGSSINARFVDWIVHFVWNISTFMQMLKQASGVHTMRTIIKELDIPNKTQFTIKMVHDYCSALTCKITPITILSNSQGGEVYQVSSSNTPHINFSFSHHVQLKQHLDSILRSGSISFLFGSFLNSSFVPLQYFYKTFMGDEKSNWSVTALRDDGSFFLIFQREMSINFMVRPAQMFQLIIPSIGKCQVLQIPLEAMPKFCHLTKLSHTTLKLHLSQLIDFKHSIERFFNFRELLGKIGFASFRSNGHEVYSPFPVEVPFVNISCYIRPTKIEFEADGADVELAKNIKIVLNYSFLDVDIQILMIRFIINILAFHQKFVDFIVQFMAKMTEKTQELSLDWNKTLELSAVLLSEQKVILNFTTTRQDVFFVEISQQEGEIIPLIVGIDKLGAETKFKSLKELTRWVDNLEQSESD</sequence>
<proteinExistence type="predicted"/>
<dbReference type="EMBL" id="MLAK01001038">
    <property type="protein sequence ID" value="OHS98749.1"/>
    <property type="molecule type" value="Genomic_DNA"/>
</dbReference>
<comment type="caution">
    <text evidence="1">The sequence shown here is derived from an EMBL/GenBank/DDBJ whole genome shotgun (WGS) entry which is preliminary data.</text>
</comment>
<name>A0A1J4JMH7_9EUKA</name>
<dbReference type="GeneID" id="94829186"/>
<protein>
    <submittedName>
        <fullName evidence="1">Uncharacterized protein</fullName>
    </submittedName>
</protein>
<dbReference type="AlphaFoldDB" id="A0A1J4JMH7"/>
<dbReference type="RefSeq" id="XP_068351886.1">
    <property type="nucleotide sequence ID" value="XM_068494482.1"/>
</dbReference>
<dbReference type="OrthoDB" id="10677861at2759"/>